<protein>
    <recommendedName>
        <fullName evidence="5">DUF234 domain-containing protein</fullName>
    </recommendedName>
</protein>
<dbReference type="SUPFAM" id="SSF52540">
    <property type="entry name" value="P-loop containing nucleoside triphosphate hydrolases"/>
    <property type="match status" value="1"/>
</dbReference>
<dbReference type="PANTHER" id="PTHR34704">
    <property type="entry name" value="ATPASE"/>
    <property type="match status" value="1"/>
</dbReference>
<dbReference type="InParanoid" id="A0A1I2EV50"/>
<feature type="domain" description="DUF234" evidence="2">
    <location>
        <begin position="308"/>
        <end position="401"/>
    </location>
</feature>
<dbReference type="PANTHER" id="PTHR34704:SF1">
    <property type="entry name" value="ATPASE"/>
    <property type="match status" value="1"/>
</dbReference>
<dbReference type="OrthoDB" id="9813134at2"/>
<dbReference type="SUPFAM" id="SSF46785">
    <property type="entry name" value="Winged helix' DNA-binding domain"/>
    <property type="match status" value="1"/>
</dbReference>
<evidence type="ECO:0000259" key="1">
    <source>
        <dbReference type="Pfam" id="PF01637"/>
    </source>
</evidence>
<evidence type="ECO:0008006" key="5">
    <source>
        <dbReference type="Google" id="ProtNLM"/>
    </source>
</evidence>
<dbReference type="InterPro" id="IPR011579">
    <property type="entry name" value="ATPase_dom"/>
</dbReference>
<dbReference type="Gene3D" id="3.40.50.300">
    <property type="entry name" value="P-loop containing nucleotide triphosphate hydrolases"/>
    <property type="match status" value="2"/>
</dbReference>
<feature type="domain" description="ATPase" evidence="1">
    <location>
        <begin position="3"/>
        <end position="168"/>
    </location>
</feature>
<dbReference type="InterPro" id="IPR004256">
    <property type="entry name" value="DUF234"/>
</dbReference>
<dbReference type="RefSeq" id="WP_010527475.1">
    <property type="nucleotide sequence ID" value="NZ_AFSL01000047.1"/>
</dbReference>
<dbReference type="Pfam" id="PF01637">
    <property type="entry name" value="ATPase_2"/>
    <property type="match status" value="1"/>
</dbReference>
<dbReference type="EMBL" id="FONA01000024">
    <property type="protein sequence ID" value="SFE96090.1"/>
    <property type="molecule type" value="Genomic_DNA"/>
</dbReference>
<dbReference type="Gene3D" id="1.10.10.10">
    <property type="entry name" value="Winged helix-like DNA-binding domain superfamily/Winged helix DNA-binding domain"/>
    <property type="match status" value="1"/>
</dbReference>
<sequence>MKFFNRHREQERIRKALLREDGQLIVIYGRRRCGKSTLIKNIIKAGDIYFMAQQTDDNIQRQQLAAVIAEKFQGFDAMIYPTWEALFSNLNRQTKEKFILALDEFPYMVKSSPILPSLIQKIIDQKLNSNYHIIICGSSQQMMNSMTLEASSPLYGRASEIIKIKPLEAGWITDYLECDATQGVKEYAVWGGIPRYWELRRNYPSFSQAVKNLILDNQGILHEEPSRLFLDDMRESVQAYSLLSLVGKGAHRISEIASRLNKPASQISRPIDKLINLGYLKRDIPFGENPKNSKKGLYTIAEPFFGFYFSFVVPFLSSLELNLIDQVFDIFSSRENLFISSWWENLCRRSVPAKPFNDIYFGPAQRWWGNNINNQPMEIDVVAQSLDGKYLLVGECKWSEVPNPKSLLENTQKKGALLPFAKNKIIIPVLFAKSSPDSNNNPNILTPIQVMNRLKTG</sequence>
<dbReference type="GO" id="GO:0005524">
    <property type="term" value="F:ATP binding"/>
    <property type="evidence" value="ECO:0007669"/>
    <property type="project" value="InterPro"/>
</dbReference>
<dbReference type="AlphaFoldDB" id="A0A1I2EV50"/>
<dbReference type="STRING" id="385682.SAMN05444380_12434"/>
<evidence type="ECO:0000313" key="4">
    <source>
        <dbReference type="Proteomes" id="UP000181976"/>
    </source>
</evidence>
<name>A0A1I2EV50_9BACT</name>
<gene>
    <name evidence="3" type="ORF">SAMN05444380_12434</name>
</gene>
<evidence type="ECO:0000259" key="2">
    <source>
        <dbReference type="Pfam" id="PF03008"/>
    </source>
</evidence>
<dbReference type="Proteomes" id="UP000181976">
    <property type="component" value="Unassembled WGS sequence"/>
</dbReference>
<dbReference type="InterPro" id="IPR036388">
    <property type="entry name" value="WH-like_DNA-bd_sf"/>
</dbReference>
<proteinExistence type="predicted"/>
<organism evidence="3 4">
    <name type="scientific">Thermophagus xiamenensis</name>
    <dbReference type="NCBI Taxonomy" id="385682"/>
    <lineage>
        <taxon>Bacteria</taxon>
        <taxon>Pseudomonadati</taxon>
        <taxon>Bacteroidota</taxon>
        <taxon>Bacteroidia</taxon>
        <taxon>Marinilabiliales</taxon>
        <taxon>Marinilabiliaceae</taxon>
        <taxon>Thermophagus</taxon>
    </lineage>
</organism>
<dbReference type="InterPro" id="IPR036390">
    <property type="entry name" value="WH_DNA-bd_sf"/>
</dbReference>
<reference evidence="3 4" key="1">
    <citation type="submission" date="2016-10" db="EMBL/GenBank/DDBJ databases">
        <authorList>
            <person name="de Groot N.N."/>
        </authorList>
    </citation>
    <scope>NUCLEOTIDE SEQUENCE [LARGE SCALE GENOMIC DNA]</scope>
    <source>
        <strain evidence="3 4">DSM 19012</strain>
    </source>
</reference>
<dbReference type="Pfam" id="PF03008">
    <property type="entry name" value="DUF234"/>
    <property type="match status" value="1"/>
</dbReference>
<keyword evidence="4" id="KW-1185">Reference proteome</keyword>
<evidence type="ECO:0000313" key="3">
    <source>
        <dbReference type="EMBL" id="SFE96090.1"/>
    </source>
</evidence>
<accession>A0A1I2EV50</accession>
<dbReference type="InterPro" id="IPR027417">
    <property type="entry name" value="P-loop_NTPase"/>
</dbReference>
<dbReference type="eggNOG" id="COG1672">
    <property type="taxonomic scope" value="Bacteria"/>
</dbReference>